<dbReference type="RefSeq" id="WP_137976417.1">
    <property type="nucleotide sequence ID" value="NZ_BAAASO010000070.1"/>
</dbReference>
<dbReference type="SUPFAM" id="SSF52266">
    <property type="entry name" value="SGNH hydrolase"/>
    <property type="match status" value="1"/>
</dbReference>
<evidence type="ECO:0000313" key="3">
    <source>
        <dbReference type="EMBL" id="GDY50757.1"/>
    </source>
</evidence>
<evidence type="ECO:0000259" key="2">
    <source>
        <dbReference type="Pfam" id="PF13472"/>
    </source>
</evidence>
<dbReference type="EMBL" id="BJHW01000001">
    <property type="protein sequence ID" value="GDY50757.1"/>
    <property type="molecule type" value="Genomic_DNA"/>
</dbReference>
<sequence length="254" mass="26600">MARTRHPLAALISLLAFLAVLVPLGVGTAHAESNGGVKVMPLGDSITDGFNVPGGYRVGLWQKFTAGRYKVDFVGSLFNGPSGLGDHDHEGHSGWTIQQIDDNVVNWLRTQNPHTILLHIGTNDIYGSNPAGAPARLSTLIDHITAQAPNAELFVATITPLGFSDSVVRAYNAAIPGIVQSKVNAGKHVHLVDMYSALTPADLADGVHPNATGYNKMADVWWRALQSVPGSIGNPSFTTTGSGAHGNGSAARAA</sequence>
<dbReference type="InterPro" id="IPR051532">
    <property type="entry name" value="Ester_Hydrolysis_Enzymes"/>
</dbReference>
<reference evidence="3 4" key="1">
    <citation type="journal article" date="2020" name="Int. J. Syst. Evol. Microbiol.">
        <title>Reclassification of Streptomyces castelarensis and Streptomyces sporoclivatus as later heterotypic synonyms of Streptomyces antimycoticus.</title>
        <authorList>
            <person name="Komaki H."/>
            <person name="Tamura T."/>
        </authorList>
    </citation>
    <scope>NUCLEOTIDE SEQUENCE [LARGE SCALE GENOMIC DNA]</scope>
    <source>
        <strain evidence="3 4">NBRC 13459</strain>
    </source>
</reference>
<feature type="chain" id="PRO_5020444833" evidence="1">
    <location>
        <begin position="32"/>
        <end position="254"/>
    </location>
</feature>
<protein>
    <submittedName>
        <fullName evidence="3">SGNH hydrolase</fullName>
    </submittedName>
</protein>
<dbReference type="OrthoDB" id="468550at2"/>
<dbReference type="GO" id="GO:0004622">
    <property type="term" value="F:phosphatidylcholine lysophospholipase activity"/>
    <property type="evidence" value="ECO:0007669"/>
    <property type="project" value="TreeGrafter"/>
</dbReference>
<dbReference type="Gene3D" id="3.40.50.1110">
    <property type="entry name" value="SGNH hydrolase"/>
    <property type="match status" value="1"/>
</dbReference>
<dbReference type="CDD" id="cd01833">
    <property type="entry name" value="XynB_like"/>
    <property type="match status" value="1"/>
</dbReference>
<evidence type="ECO:0000256" key="1">
    <source>
        <dbReference type="SAM" id="SignalP"/>
    </source>
</evidence>
<keyword evidence="3" id="KW-0378">Hydrolase</keyword>
<dbReference type="Proteomes" id="UP000301309">
    <property type="component" value="Unassembled WGS sequence"/>
</dbReference>
<organism evidence="3 4">
    <name type="scientific">Streptomyces violaceusniger</name>
    <dbReference type="NCBI Taxonomy" id="68280"/>
    <lineage>
        <taxon>Bacteria</taxon>
        <taxon>Bacillati</taxon>
        <taxon>Actinomycetota</taxon>
        <taxon>Actinomycetes</taxon>
        <taxon>Kitasatosporales</taxon>
        <taxon>Streptomycetaceae</taxon>
        <taxon>Streptomyces</taxon>
        <taxon>Streptomyces violaceusniger group</taxon>
    </lineage>
</organism>
<gene>
    <name evidence="3" type="ORF">SVIO_013800</name>
</gene>
<keyword evidence="4" id="KW-1185">Reference proteome</keyword>
<feature type="domain" description="SGNH hydrolase-type esterase" evidence="2">
    <location>
        <begin position="42"/>
        <end position="214"/>
    </location>
</feature>
<accession>A0A4D4KW76</accession>
<dbReference type="Pfam" id="PF13472">
    <property type="entry name" value="Lipase_GDSL_2"/>
    <property type="match status" value="1"/>
</dbReference>
<evidence type="ECO:0000313" key="4">
    <source>
        <dbReference type="Proteomes" id="UP000301309"/>
    </source>
</evidence>
<dbReference type="InterPro" id="IPR013830">
    <property type="entry name" value="SGNH_hydro"/>
</dbReference>
<dbReference type="PANTHER" id="PTHR30383:SF5">
    <property type="entry name" value="SGNH HYDROLASE-TYPE ESTERASE DOMAIN-CONTAINING PROTEIN"/>
    <property type="match status" value="1"/>
</dbReference>
<dbReference type="AlphaFoldDB" id="A0A4D4KW76"/>
<proteinExistence type="predicted"/>
<keyword evidence="1" id="KW-0732">Signal</keyword>
<comment type="caution">
    <text evidence="3">The sequence shown here is derived from an EMBL/GenBank/DDBJ whole genome shotgun (WGS) entry which is preliminary data.</text>
</comment>
<dbReference type="InterPro" id="IPR036514">
    <property type="entry name" value="SGNH_hydro_sf"/>
</dbReference>
<feature type="signal peptide" evidence="1">
    <location>
        <begin position="1"/>
        <end position="31"/>
    </location>
</feature>
<name>A0A4D4KW76_STRVO</name>
<dbReference type="PANTHER" id="PTHR30383">
    <property type="entry name" value="THIOESTERASE 1/PROTEASE 1/LYSOPHOSPHOLIPASE L1"/>
    <property type="match status" value="1"/>
</dbReference>